<name>A0ABQ4C1J0_9ACTN</name>
<protein>
    <recommendedName>
        <fullName evidence="2">DNA ligase (ATP)</fullName>
        <ecNumber evidence="2">6.5.1.1</ecNumber>
    </recommendedName>
</protein>
<evidence type="ECO:0000256" key="4">
    <source>
        <dbReference type="ARBA" id="ARBA00034003"/>
    </source>
</evidence>
<dbReference type="InterPro" id="IPR012340">
    <property type="entry name" value="NA-bd_OB-fold"/>
</dbReference>
<dbReference type="GO" id="GO:0016874">
    <property type="term" value="F:ligase activity"/>
    <property type="evidence" value="ECO:0007669"/>
    <property type="project" value="UniProtKB-KW"/>
</dbReference>
<dbReference type="EC" id="6.5.1.1" evidence="2"/>
<dbReference type="Proteomes" id="UP000624325">
    <property type="component" value="Unassembled WGS sequence"/>
</dbReference>
<comment type="similarity">
    <text evidence="1">Belongs to the ATP-dependent DNA ligase family.</text>
</comment>
<dbReference type="Pfam" id="PF04679">
    <property type="entry name" value="DNA_ligase_A_C"/>
    <property type="match status" value="1"/>
</dbReference>
<feature type="domain" description="ATP-dependent DNA ligase family profile" evidence="5">
    <location>
        <begin position="117"/>
        <end position="241"/>
    </location>
</feature>
<comment type="caution">
    <text evidence="6">The sequence shown here is derived from an EMBL/GenBank/DDBJ whole genome shotgun (WGS) entry which is preliminary data.</text>
</comment>
<evidence type="ECO:0000256" key="2">
    <source>
        <dbReference type="ARBA" id="ARBA00012727"/>
    </source>
</evidence>
<sequence length="346" mass="39369">MHEAVTRPGRDRASLRYPLAPMLATPVRELPVGPGWAWEPKWDGWRQLAWIRENRVQLQTRNGHPISLQFPDITRALRPLPAGTVLDGELIVWDEERERSSFSLLQRRAAAGRRALQMARQFPAHYVVFDLLATRDESLLPAPLAERRQLLEHLLTDVPNQIVLCPHSTSLAVAREWIDTWVATGIEGVVAKRQDQRYRVGRAGWRKLRVRTTTEAIIGGVTGWVSAPQTVLVGRFDTRGQLRYVGRSTPLTDEQRAELAPLLSRPVAQRRGVAVKHPWPQPLPASWSHSWQRPEPLRYAQVEPAVVAEVLVDTALEHGRYRHPVHHVRARRDVSIYDVPILGVDE</sequence>
<dbReference type="InterPro" id="IPR012309">
    <property type="entry name" value="DNA_ligase_ATP-dep_C"/>
</dbReference>
<dbReference type="PANTHER" id="PTHR45674">
    <property type="entry name" value="DNA LIGASE 1/3 FAMILY MEMBER"/>
    <property type="match status" value="1"/>
</dbReference>
<proteinExistence type="inferred from homology"/>
<dbReference type="RefSeq" id="WP_239090704.1">
    <property type="nucleotide sequence ID" value="NZ_BAAALU010000001.1"/>
</dbReference>
<reference evidence="6 7" key="1">
    <citation type="submission" date="2021-01" db="EMBL/GenBank/DDBJ databases">
        <title>Whole genome shotgun sequence of Asanoa iriomotensis NBRC 100142.</title>
        <authorList>
            <person name="Komaki H."/>
            <person name="Tamura T."/>
        </authorList>
    </citation>
    <scope>NUCLEOTIDE SEQUENCE [LARGE SCALE GENOMIC DNA]</scope>
    <source>
        <strain evidence="6 7">NBRC 100142</strain>
    </source>
</reference>
<organism evidence="6 7">
    <name type="scientific">Asanoa iriomotensis</name>
    <dbReference type="NCBI Taxonomy" id="234613"/>
    <lineage>
        <taxon>Bacteria</taxon>
        <taxon>Bacillati</taxon>
        <taxon>Actinomycetota</taxon>
        <taxon>Actinomycetes</taxon>
        <taxon>Micromonosporales</taxon>
        <taxon>Micromonosporaceae</taxon>
        <taxon>Asanoa</taxon>
    </lineage>
</organism>
<gene>
    <name evidence="6" type="primary">lig_3</name>
    <name evidence="6" type="ORF">Air01nite_27390</name>
</gene>
<accession>A0ABQ4C1J0</accession>
<dbReference type="CDD" id="cd07905">
    <property type="entry name" value="Adenylation_DNA_ligase_LigC"/>
    <property type="match status" value="1"/>
</dbReference>
<dbReference type="EMBL" id="BONC01000016">
    <property type="protein sequence ID" value="GIF56644.1"/>
    <property type="molecule type" value="Genomic_DNA"/>
</dbReference>
<keyword evidence="3 6" id="KW-0436">Ligase</keyword>
<evidence type="ECO:0000256" key="1">
    <source>
        <dbReference type="ARBA" id="ARBA00007572"/>
    </source>
</evidence>
<dbReference type="Pfam" id="PF01068">
    <property type="entry name" value="DNA_ligase_A_M"/>
    <property type="match status" value="1"/>
</dbReference>
<evidence type="ECO:0000313" key="7">
    <source>
        <dbReference type="Proteomes" id="UP000624325"/>
    </source>
</evidence>
<dbReference type="InterPro" id="IPR050191">
    <property type="entry name" value="ATP-dep_DNA_ligase"/>
</dbReference>
<evidence type="ECO:0000256" key="3">
    <source>
        <dbReference type="ARBA" id="ARBA00022598"/>
    </source>
</evidence>
<dbReference type="SUPFAM" id="SSF56091">
    <property type="entry name" value="DNA ligase/mRNA capping enzyme, catalytic domain"/>
    <property type="match status" value="1"/>
</dbReference>
<evidence type="ECO:0000259" key="5">
    <source>
        <dbReference type="PROSITE" id="PS50160"/>
    </source>
</evidence>
<dbReference type="InterPro" id="IPR012310">
    <property type="entry name" value="DNA_ligase_ATP-dep_cent"/>
</dbReference>
<dbReference type="Gene3D" id="2.40.50.140">
    <property type="entry name" value="Nucleic acid-binding proteins"/>
    <property type="match status" value="1"/>
</dbReference>
<dbReference type="Gene3D" id="3.30.470.30">
    <property type="entry name" value="DNA ligase/mRNA capping enzyme"/>
    <property type="match status" value="1"/>
</dbReference>
<evidence type="ECO:0000313" key="6">
    <source>
        <dbReference type="EMBL" id="GIF56644.1"/>
    </source>
</evidence>
<comment type="catalytic activity">
    <reaction evidence="4">
        <text>ATP + (deoxyribonucleotide)n-3'-hydroxyl + 5'-phospho-(deoxyribonucleotide)m = (deoxyribonucleotide)n+m + AMP + diphosphate.</text>
        <dbReference type="EC" id="6.5.1.1"/>
    </reaction>
</comment>
<dbReference type="PROSITE" id="PS50160">
    <property type="entry name" value="DNA_LIGASE_A3"/>
    <property type="match status" value="1"/>
</dbReference>
<keyword evidence="7" id="KW-1185">Reference proteome</keyword>
<dbReference type="InterPro" id="IPR044119">
    <property type="entry name" value="Adenylation_LigC-like"/>
</dbReference>
<dbReference type="PANTHER" id="PTHR45674:SF4">
    <property type="entry name" value="DNA LIGASE 1"/>
    <property type="match status" value="1"/>
</dbReference>